<comment type="caution">
    <text evidence="3">The sequence shown here is derived from an EMBL/GenBank/DDBJ whole genome shotgun (WGS) entry which is preliminary data.</text>
</comment>
<gene>
    <name evidence="3" type="primary">larB</name>
    <name evidence="3" type="ORF">GFC01_13165</name>
</gene>
<evidence type="ECO:0000259" key="2">
    <source>
        <dbReference type="SMART" id="SM01001"/>
    </source>
</evidence>
<dbReference type="PANTHER" id="PTHR43064">
    <property type="entry name" value="PHOSPHORIBOSYLAMINOIMIDAZOLE CARBOXYLASE-RELATED"/>
    <property type="match status" value="1"/>
</dbReference>
<keyword evidence="4" id="KW-1185">Reference proteome</keyword>
<feature type="domain" description="PurE" evidence="2">
    <location>
        <begin position="119"/>
        <end position="251"/>
    </location>
</feature>
<accession>A0A6N7IT05</accession>
<keyword evidence="1" id="KW-1133">Transmembrane helix</keyword>
<dbReference type="NCBIfam" id="NF033503">
    <property type="entry name" value="LarB"/>
    <property type="match status" value="1"/>
</dbReference>
<dbReference type="OrthoDB" id="9782511at2"/>
<name>A0A6N7IT05_9FIRM</name>
<reference evidence="3 4" key="1">
    <citation type="submission" date="2019-10" db="EMBL/GenBank/DDBJ databases">
        <title>Comparative genomics of sulfur disproportionating microorganisms.</title>
        <authorList>
            <person name="Ward L.M."/>
            <person name="Bertran E."/>
            <person name="Johnston D."/>
        </authorList>
    </citation>
    <scope>NUCLEOTIDE SEQUENCE [LARGE SCALE GENOMIC DNA]</scope>
    <source>
        <strain evidence="3 4">DSM 14055</strain>
    </source>
</reference>
<dbReference type="SUPFAM" id="SSF52255">
    <property type="entry name" value="N5-CAIR mutase (phosphoribosylaminoimidazole carboxylase, PurE)"/>
    <property type="match status" value="1"/>
</dbReference>
<dbReference type="Proteomes" id="UP000441717">
    <property type="component" value="Unassembled WGS sequence"/>
</dbReference>
<evidence type="ECO:0000313" key="4">
    <source>
        <dbReference type="Proteomes" id="UP000441717"/>
    </source>
</evidence>
<sequence>MTPDRLRSLLEQLQRGRIDVEQALEALQNWPYENLGFARLDHLRALRQGFPEVIFCQGKTVEQVQKIFRHLAGAGGPVLATRATGDMYEAVKQVCPEALYHHPARCIVHRAPEKPLFPGTVLVISAGTADLPVAEEAAVCALAMGNPVEKLYDVGVAGLHRLLDNQHRLGRAAVIIVVAGMEGALASVVGGLTSRPVIAVPTSVGYGASFGGLAALLAMLNSCASGVGVVNIDNGFGAAALATAINRLLKGDK</sequence>
<evidence type="ECO:0000313" key="3">
    <source>
        <dbReference type="EMBL" id="MQL53190.1"/>
    </source>
</evidence>
<organism evidence="3 4">
    <name type="scientific">Desulfofundulus thermobenzoicus</name>
    <dbReference type="NCBI Taxonomy" id="29376"/>
    <lineage>
        <taxon>Bacteria</taxon>
        <taxon>Bacillati</taxon>
        <taxon>Bacillota</taxon>
        <taxon>Clostridia</taxon>
        <taxon>Eubacteriales</taxon>
        <taxon>Peptococcaceae</taxon>
        <taxon>Desulfofundulus</taxon>
    </lineage>
</organism>
<feature type="transmembrane region" description="Helical" evidence="1">
    <location>
        <begin position="198"/>
        <end position="220"/>
    </location>
</feature>
<dbReference type="PANTHER" id="PTHR43064:SF1">
    <property type="entry name" value="SLL1489 PROTEIN"/>
    <property type="match status" value="1"/>
</dbReference>
<evidence type="ECO:0000256" key="1">
    <source>
        <dbReference type="SAM" id="Phobius"/>
    </source>
</evidence>
<dbReference type="SMART" id="SM01001">
    <property type="entry name" value="AIRC"/>
    <property type="match status" value="1"/>
</dbReference>
<dbReference type="RefSeq" id="WP_152947667.1">
    <property type="nucleotide sequence ID" value="NZ_WHYR01000041.1"/>
</dbReference>
<dbReference type="Gene3D" id="3.40.50.1970">
    <property type="match status" value="1"/>
</dbReference>
<dbReference type="GO" id="GO:0006189">
    <property type="term" value="P:'de novo' IMP biosynthetic process"/>
    <property type="evidence" value="ECO:0007669"/>
    <property type="project" value="InterPro"/>
</dbReference>
<keyword evidence="1" id="KW-0472">Membrane</keyword>
<dbReference type="AlphaFoldDB" id="A0A6N7IT05"/>
<proteinExistence type="predicted"/>
<dbReference type="Pfam" id="PF00731">
    <property type="entry name" value="AIRC"/>
    <property type="match status" value="1"/>
</dbReference>
<dbReference type="EMBL" id="WHYR01000041">
    <property type="protein sequence ID" value="MQL53190.1"/>
    <property type="molecule type" value="Genomic_DNA"/>
</dbReference>
<dbReference type="InterPro" id="IPR039476">
    <property type="entry name" value="P2CMN_synthase_LarB"/>
</dbReference>
<dbReference type="GO" id="GO:0016787">
    <property type="term" value="F:hydrolase activity"/>
    <property type="evidence" value="ECO:0007669"/>
    <property type="project" value="InterPro"/>
</dbReference>
<dbReference type="InterPro" id="IPR000031">
    <property type="entry name" value="PurE_dom"/>
</dbReference>
<feature type="transmembrane region" description="Helical" evidence="1">
    <location>
        <begin position="169"/>
        <end position="192"/>
    </location>
</feature>
<protein>
    <submittedName>
        <fullName evidence="3">Nickel pincer cofactor biosynthesis protein LarB</fullName>
    </submittedName>
</protein>
<keyword evidence="1" id="KW-0812">Transmembrane</keyword>